<evidence type="ECO:0000256" key="1">
    <source>
        <dbReference type="ARBA" id="ARBA00004127"/>
    </source>
</evidence>
<keyword evidence="6" id="KW-0489">Methyltransferase</keyword>
<proteinExistence type="predicted"/>
<evidence type="ECO:0000313" key="7">
    <source>
        <dbReference type="Proteomes" id="UP000265715"/>
    </source>
</evidence>
<feature type="transmembrane region" description="Helical" evidence="5">
    <location>
        <begin position="6"/>
        <end position="24"/>
    </location>
</feature>
<organism evidence="6 7">
    <name type="scientific">Calidithermus terrae</name>
    <dbReference type="NCBI Taxonomy" id="1408545"/>
    <lineage>
        <taxon>Bacteria</taxon>
        <taxon>Thermotogati</taxon>
        <taxon>Deinococcota</taxon>
        <taxon>Deinococci</taxon>
        <taxon>Thermales</taxon>
        <taxon>Thermaceae</taxon>
        <taxon>Calidithermus</taxon>
    </lineage>
</organism>
<dbReference type="InterPro" id="IPR007318">
    <property type="entry name" value="Phopholipid_MeTrfase"/>
</dbReference>
<reference evidence="6 7" key="1">
    <citation type="submission" date="2018-08" db="EMBL/GenBank/DDBJ databases">
        <title>Meiothermus terrae DSM 26712 genome sequencing project.</title>
        <authorList>
            <person name="Da Costa M.S."/>
            <person name="Albuquerque L."/>
            <person name="Raposo P."/>
            <person name="Froufe H.J.C."/>
            <person name="Barroso C.S."/>
            <person name="Egas C."/>
        </authorList>
    </citation>
    <scope>NUCLEOTIDE SEQUENCE [LARGE SCALE GENOMIC DNA]</scope>
    <source>
        <strain evidence="6 7">DSM 26712</strain>
    </source>
</reference>
<dbReference type="EMBL" id="QXDL01000206">
    <property type="protein sequence ID" value="RIH81110.1"/>
    <property type="molecule type" value="Genomic_DNA"/>
</dbReference>
<dbReference type="GO" id="GO:0008168">
    <property type="term" value="F:methyltransferase activity"/>
    <property type="evidence" value="ECO:0007669"/>
    <property type="project" value="UniProtKB-KW"/>
</dbReference>
<dbReference type="OrthoDB" id="7203053at2"/>
<evidence type="ECO:0000256" key="5">
    <source>
        <dbReference type="SAM" id="Phobius"/>
    </source>
</evidence>
<evidence type="ECO:0000256" key="4">
    <source>
        <dbReference type="ARBA" id="ARBA00023136"/>
    </source>
</evidence>
<dbReference type="AlphaFoldDB" id="A0A399EDS3"/>
<protein>
    <submittedName>
        <fullName evidence="6">Phospholipid methyltransferase</fullName>
    </submittedName>
</protein>
<dbReference type="PANTHER" id="PTHR12714:SF24">
    <property type="entry name" value="SLR1182 PROTEIN"/>
    <property type="match status" value="1"/>
</dbReference>
<accession>A0A399EDS3</accession>
<comment type="caution">
    <text evidence="6">The sequence shown here is derived from an EMBL/GenBank/DDBJ whole genome shotgun (WGS) entry which is preliminary data.</text>
</comment>
<dbReference type="GO" id="GO:0032259">
    <property type="term" value="P:methylation"/>
    <property type="evidence" value="ECO:0007669"/>
    <property type="project" value="UniProtKB-KW"/>
</dbReference>
<keyword evidence="2 5" id="KW-0812">Transmembrane</keyword>
<dbReference type="RefSeq" id="WP_119316304.1">
    <property type="nucleotide sequence ID" value="NZ_QXDL01000206.1"/>
</dbReference>
<sequence length="144" mass="16129">MTRLVPVQIAGLAFLLGLLLHLLIPARFPAPFALAVLALLTGFGLAAWAVVEFRRHGTPVEPTALPTRLVTSGPYRFSRNPIYLGMTLTLLSLALFLGSWPMLAAPVAYWLFMNYSYIPREEAKVGQTLGTPYAEYRRKVRRWL</sequence>
<gene>
    <name evidence="6" type="ORF">Mterra_03393</name>
</gene>
<dbReference type="Gene3D" id="1.20.120.1630">
    <property type="match status" value="1"/>
</dbReference>
<evidence type="ECO:0000313" key="6">
    <source>
        <dbReference type="EMBL" id="RIH81110.1"/>
    </source>
</evidence>
<name>A0A399EDS3_9DEIN</name>
<feature type="transmembrane region" description="Helical" evidence="5">
    <location>
        <begin position="31"/>
        <end position="51"/>
    </location>
</feature>
<dbReference type="Proteomes" id="UP000265715">
    <property type="component" value="Unassembled WGS sequence"/>
</dbReference>
<keyword evidence="4 5" id="KW-0472">Membrane</keyword>
<evidence type="ECO:0000256" key="3">
    <source>
        <dbReference type="ARBA" id="ARBA00022989"/>
    </source>
</evidence>
<comment type="subcellular location">
    <subcellularLocation>
        <location evidence="1">Endomembrane system</location>
        <topology evidence="1">Multi-pass membrane protein</topology>
    </subcellularLocation>
</comment>
<keyword evidence="7" id="KW-1185">Reference proteome</keyword>
<dbReference type="PANTHER" id="PTHR12714">
    <property type="entry name" value="PROTEIN-S ISOPRENYLCYSTEINE O-METHYLTRANSFERASE"/>
    <property type="match status" value="1"/>
</dbReference>
<keyword evidence="3 5" id="KW-1133">Transmembrane helix</keyword>
<dbReference type="Pfam" id="PF04191">
    <property type="entry name" value="PEMT"/>
    <property type="match status" value="1"/>
</dbReference>
<keyword evidence="6" id="KW-0808">Transferase</keyword>
<feature type="transmembrane region" description="Helical" evidence="5">
    <location>
        <begin position="82"/>
        <end position="112"/>
    </location>
</feature>
<dbReference type="GO" id="GO:0012505">
    <property type="term" value="C:endomembrane system"/>
    <property type="evidence" value="ECO:0007669"/>
    <property type="project" value="UniProtKB-SubCell"/>
</dbReference>
<evidence type="ECO:0000256" key="2">
    <source>
        <dbReference type="ARBA" id="ARBA00022692"/>
    </source>
</evidence>